<dbReference type="InterPro" id="IPR000073">
    <property type="entry name" value="AB_hydrolase_1"/>
</dbReference>
<evidence type="ECO:0000259" key="1">
    <source>
        <dbReference type="Pfam" id="PF12697"/>
    </source>
</evidence>
<dbReference type="AlphaFoldDB" id="C5FRZ3"/>
<dbReference type="SUPFAM" id="SSF53474">
    <property type="entry name" value="alpha/beta-Hydrolases"/>
    <property type="match status" value="1"/>
</dbReference>
<name>C5FRZ3_ARTOC</name>
<dbReference type="EMBL" id="DS995705">
    <property type="protein sequence ID" value="EEQ32646.1"/>
    <property type="molecule type" value="Genomic_DNA"/>
</dbReference>
<dbReference type="STRING" id="554155.C5FRZ3"/>
<dbReference type="Proteomes" id="UP000002035">
    <property type="component" value="Unassembled WGS sequence"/>
</dbReference>
<dbReference type="GO" id="GO:0016787">
    <property type="term" value="F:hydrolase activity"/>
    <property type="evidence" value="ECO:0007669"/>
    <property type="project" value="UniProtKB-KW"/>
</dbReference>
<sequence length="297" mass="32461">MVVLGVPQCLAGHGLSTFEVCDSDSGSTIRGLCRGIHASSGADTEKPILVLIHGYPQTDLTYRDVGGAINDQPPHRVVLVGHDRGARICHRLTVDAATEHARTGTDTAFTIVATALMDIVPTAIQWAALADPAEASQTFHWPFLANVKLASAMIHAMGADSFVRQMMERWRGTSETAIARFEADDAMEVYMRPFRQMASVVRSSCADYEAGSTQDVQEQRHDQAEGRRMAAPVLVLHSCGMGERFDVQGEWKAWVEREQLLTVVQTGEGIGHFVAEEDPEATVGAMQRWLEDISLSL</sequence>
<dbReference type="GeneID" id="9224282"/>
<dbReference type="OrthoDB" id="284184at2759"/>
<dbReference type="VEuPathDB" id="FungiDB:MCYG_05465"/>
<dbReference type="ESTHER" id="artoc-c5frz3">
    <property type="family name" value="Haloacetate_dehalogenase"/>
</dbReference>
<dbReference type="RefSeq" id="XP_002845596.1">
    <property type="nucleotide sequence ID" value="XM_002845550.1"/>
</dbReference>
<reference evidence="3" key="1">
    <citation type="journal article" date="2012" name="MBio">
        <title>Comparative genome analysis of Trichophyton rubrum and related dermatophytes reveals candidate genes involved in infection.</title>
        <authorList>
            <person name="Martinez D.A."/>
            <person name="Oliver B.G."/>
            <person name="Graeser Y."/>
            <person name="Goldberg J.M."/>
            <person name="Li W."/>
            <person name="Martinez-Rossi N.M."/>
            <person name="Monod M."/>
            <person name="Shelest E."/>
            <person name="Barton R.C."/>
            <person name="Birch E."/>
            <person name="Brakhage A.A."/>
            <person name="Chen Z."/>
            <person name="Gurr S.J."/>
            <person name="Heiman D."/>
            <person name="Heitman J."/>
            <person name="Kosti I."/>
            <person name="Rossi A."/>
            <person name="Saif S."/>
            <person name="Samalova M."/>
            <person name="Saunders C.W."/>
            <person name="Shea T."/>
            <person name="Summerbell R.C."/>
            <person name="Xu J."/>
            <person name="Young S."/>
            <person name="Zeng Q."/>
            <person name="Birren B.W."/>
            <person name="Cuomo C.A."/>
            <person name="White T.C."/>
        </authorList>
    </citation>
    <scope>NUCLEOTIDE SEQUENCE [LARGE SCALE GENOMIC DNA]</scope>
    <source>
        <strain evidence="3">ATCC MYA-4605 / CBS 113480</strain>
    </source>
</reference>
<evidence type="ECO:0000313" key="2">
    <source>
        <dbReference type="EMBL" id="EEQ32646.1"/>
    </source>
</evidence>
<dbReference type="InterPro" id="IPR029058">
    <property type="entry name" value="AB_hydrolase_fold"/>
</dbReference>
<organism evidence="2 3">
    <name type="scientific">Arthroderma otae (strain ATCC MYA-4605 / CBS 113480)</name>
    <name type="common">Microsporum canis</name>
    <dbReference type="NCBI Taxonomy" id="554155"/>
    <lineage>
        <taxon>Eukaryota</taxon>
        <taxon>Fungi</taxon>
        <taxon>Dikarya</taxon>
        <taxon>Ascomycota</taxon>
        <taxon>Pezizomycotina</taxon>
        <taxon>Eurotiomycetes</taxon>
        <taxon>Eurotiomycetidae</taxon>
        <taxon>Onygenales</taxon>
        <taxon>Arthrodermataceae</taxon>
        <taxon>Microsporum</taxon>
    </lineage>
</organism>
<keyword evidence="3" id="KW-1185">Reference proteome</keyword>
<dbReference type="Pfam" id="PF12697">
    <property type="entry name" value="Abhydrolase_6"/>
    <property type="match status" value="1"/>
</dbReference>
<dbReference type="OMA" id="RGARICH"/>
<dbReference type="HOGENOM" id="CLU_020336_7_1_1"/>
<gene>
    <name evidence="2" type="ORF">MCYG_05465</name>
</gene>
<feature type="domain" description="AB hydrolase-1" evidence="1">
    <location>
        <begin position="53"/>
        <end position="283"/>
    </location>
</feature>
<protein>
    <submittedName>
        <fullName evidence="2">Alpha/beta hydrolase fold protein</fullName>
    </submittedName>
</protein>
<keyword evidence="2" id="KW-0378">Hydrolase</keyword>
<proteinExistence type="predicted"/>
<dbReference type="eggNOG" id="ENOG502SBEE">
    <property type="taxonomic scope" value="Eukaryota"/>
</dbReference>
<dbReference type="Gene3D" id="3.40.50.1820">
    <property type="entry name" value="alpha/beta hydrolase"/>
    <property type="match status" value="1"/>
</dbReference>
<evidence type="ECO:0000313" key="3">
    <source>
        <dbReference type="Proteomes" id="UP000002035"/>
    </source>
</evidence>
<accession>C5FRZ3</accession>